<organism evidence="4 5">
    <name type="scientific">Natrinema halophilum</name>
    <dbReference type="NCBI Taxonomy" id="1699371"/>
    <lineage>
        <taxon>Archaea</taxon>
        <taxon>Methanobacteriati</taxon>
        <taxon>Methanobacteriota</taxon>
        <taxon>Stenosarchaea group</taxon>
        <taxon>Halobacteria</taxon>
        <taxon>Halobacteriales</taxon>
        <taxon>Natrialbaceae</taxon>
        <taxon>Natrinema</taxon>
    </lineage>
</organism>
<name>A0A7D5KYF5_9EURY</name>
<evidence type="ECO:0000256" key="1">
    <source>
        <dbReference type="ARBA" id="ARBA00023125"/>
    </source>
</evidence>
<protein>
    <recommendedName>
        <fullName evidence="3">Core-binding (CB) domain-containing protein</fullName>
    </recommendedName>
</protein>
<gene>
    <name evidence="4" type="ORF">HYG82_18495</name>
</gene>
<dbReference type="OrthoDB" id="206054at2157"/>
<evidence type="ECO:0000259" key="3">
    <source>
        <dbReference type="PROSITE" id="PS51900"/>
    </source>
</evidence>
<evidence type="ECO:0000256" key="2">
    <source>
        <dbReference type="PROSITE-ProRule" id="PRU01248"/>
    </source>
</evidence>
<dbReference type="EMBL" id="CP058601">
    <property type="protein sequence ID" value="QLG50682.1"/>
    <property type="molecule type" value="Genomic_DNA"/>
</dbReference>
<sequence>MFLAQRRDEVAEATLQGYHYRLEPFAQWCDQVGITNLNELTARSLHEYRLWRKQDGDL</sequence>
<accession>A0A7D5KYF5</accession>
<evidence type="ECO:0000313" key="5">
    <source>
        <dbReference type="Proteomes" id="UP000509241"/>
    </source>
</evidence>
<dbReference type="InterPro" id="IPR010998">
    <property type="entry name" value="Integrase_recombinase_N"/>
</dbReference>
<dbReference type="GO" id="GO:0003677">
    <property type="term" value="F:DNA binding"/>
    <property type="evidence" value="ECO:0007669"/>
    <property type="project" value="UniProtKB-UniRule"/>
</dbReference>
<dbReference type="Gene3D" id="1.10.150.130">
    <property type="match status" value="1"/>
</dbReference>
<dbReference type="Proteomes" id="UP000509241">
    <property type="component" value="Chromosome"/>
</dbReference>
<feature type="domain" description="Core-binding (CB)" evidence="3">
    <location>
        <begin position="1"/>
        <end position="58"/>
    </location>
</feature>
<evidence type="ECO:0000313" key="4">
    <source>
        <dbReference type="EMBL" id="QLG50682.1"/>
    </source>
</evidence>
<dbReference type="AlphaFoldDB" id="A0A7D5KYF5"/>
<dbReference type="InterPro" id="IPR044068">
    <property type="entry name" value="CB"/>
</dbReference>
<keyword evidence="1 2" id="KW-0238">DNA-binding</keyword>
<reference evidence="4 5" key="1">
    <citation type="submission" date="2020-07" db="EMBL/GenBank/DDBJ databases">
        <authorList>
            <person name="Cui H."/>
        </authorList>
    </citation>
    <scope>NUCLEOTIDE SEQUENCE [LARGE SCALE GENOMIC DNA]</scope>
    <source>
        <strain evidence="4 5">YPL8</strain>
    </source>
</reference>
<keyword evidence="5" id="KW-1185">Reference proteome</keyword>
<dbReference type="PROSITE" id="PS51900">
    <property type="entry name" value="CB"/>
    <property type="match status" value="1"/>
</dbReference>
<proteinExistence type="predicted"/>